<dbReference type="EMBL" id="AFZX01000014">
    <property type="protein sequence ID" value="EHL08724.1"/>
    <property type="molecule type" value="Genomic_DNA"/>
</dbReference>
<proteinExistence type="predicted"/>
<comment type="caution">
    <text evidence="2">The sequence shown here is derived from an EMBL/GenBank/DDBJ whole genome shotgun (WGS) entry which is preliminary data.</text>
</comment>
<dbReference type="InterPro" id="IPR014238">
    <property type="entry name" value="Spore_YlmC/YmxH"/>
</dbReference>
<dbReference type="Pfam" id="PF05239">
    <property type="entry name" value="PRC"/>
    <property type="match status" value="1"/>
</dbReference>
<gene>
    <name evidence="2" type="ORF">HMPREF0322_00581</name>
</gene>
<dbReference type="AlphaFoldDB" id="G9XI05"/>
<name>G9XI05_DESHA</name>
<dbReference type="SUPFAM" id="SSF50346">
    <property type="entry name" value="PRC-barrel domain"/>
    <property type="match status" value="1"/>
</dbReference>
<dbReference type="PATRIC" id="fig|537010.4.peg.536"/>
<dbReference type="Proteomes" id="UP000004416">
    <property type="component" value="Unassembled WGS sequence"/>
</dbReference>
<sequence length="94" mass="10028">MMLLSDLAGKEIINLFDGAKLGLVGDADLAISASGAIEAIILTSRSGFSGLWGNNERDRDILVIPWEAIKKVGSEVIIVDMSGRTERINKGSLL</sequence>
<evidence type="ECO:0000313" key="3">
    <source>
        <dbReference type="Proteomes" id="UP000004416"/>
    </source>
</evidence>
<dbReference type="NCBIfam" id="TIGR02888">
    <property type="entry name" value="spore_YlmC_YmxH"/>
    <property type="match status" value="1"/>
</dbReference>
<accession>G9XI05</accession>
<dbReference type="Gene3D" id="2.30.30.240">
    <property type="entry name" value="PRC-barrel domain"/>
    <property type="match status" value="1"/>
</dbReference>
<dbReference type="InterPro" id="IPR011033">
    <property type="entry name" value="PRC_barrel-like_sf"/>
</dbReference>
<dbReference type="PANTHER" id="PTHR40061">
    <property type="entry name" value="SPORULATION PROTEIN YLMC-RELATED"/>
    <property type="match status" value="1"/>
</dbReference>
<dbReference type="PANTHER" id="PTHR40061:SF1">
    <property type="entry name" value="SPORULATION PROTEIN YLMC-RELATED"/>
    <property type="match status" value="1"/>
</dbReference>
<evidence type="ECO:0000259" key="1">
    <source>
        <dbReference type="Pfam" id="PF05239"/>
    </source>
</evidence>
<feature type="domain" description="PRC-barrel" evidence="1">
    <location>
        <begin position="2"/>
        <end position="80"/>
    </location>
</feature>
<evidence type="ECO:0000313" key="2">
    <source>
        <dbReference type="EMBL" id="EHL08724.1"/>
    </source>
</evidence>
<dbReference type="HOGENOM" id="CLU_161336_2_2_9"/>
<reference evidence="2 3" key="1">
    <citation type="submission" date="2011-08" db="EMBL/GenBank/DDBJ databases">
        <authorList>
            <person name="Weinstock G."/>
            <person name="Sodergren E."/>
            <person name="Clifton S."/>
            <person name="Fulton L."/>
            <person name="Fulton B."/>
            <person name="Courtney L."/>
            <person name="Fronick C."/>
            <person name="Harrison M."/>
            <person name="Strong C."/>
            <person name="Farmer C."/>
            <person name="Delahaunty K."/>
            <person name="Markovic C."/>
            <person name="Hall O."/>
            <person name="Minx P."/>
            <person name="Tomlinson C."/>
            <person name="Mitreva M."/>
            <person name="Hou S."/>
            <person name="Chen J."/>
            <person name="Wollam A."/>
            <person name="Pepin K.H."/>
            <person name="Johnson M."/>
            <person name="Bhonagiri V."/>
            <person name="Zhang X."/>
            <person name="Suruliraj S."/>
            <person name="Warren W."/>
            <person name="Chinwalla A."/>
            <person name="Mardis E.R."/>
            <person name="Wilson R.K."/>
        </authorList>
    </citation>
    <scope>NUCLEOTIDE SEQUENCE [LARGE SCALE GENOMIC DNA]</scope>
    <source>
        <strain evidence="2 3">DP7</strain>
    </source>
</reference>
<dbReference type="InterPro" id="IPR027275">
    <property type="entry name" value="PRC-brl_dom"/>
</dbReference>
<protein>
    <submittedName>
        <fullName evidence="2">Sporulation protein, YlmC/YmxH family</fullName>
    </submittedName>
</protein>
<organism evidence="2 3">
    <name type="scientific">Desulfitobacterium hafniense DP7</name>
    <dbReference type="NCBI Taxonomy" id="537010"/>
    <lineage>
        <taxon>Bacteria</taxon>
        <taxon>Bacillati</taxon>
        <taxon>Bacillota</taxon>
        <taxon>Clostridia</taxon>
        <taxon>Eubacteriales</taxon>
        <taxon>Desulfitobacteriaceae</taxon>
        <taxon>Desulfitobacterium</taxon>
    </lineage>
</organism>